<evidence type="ECO:0000313" key="2">
    <source>
        <dbReference type="Proteomes" id="UP000094652"/>
    </source>
</evidence>
<organism evidence="1 2">
    <name type="scientific">Clostridium taeniosporum</name>
    <dbReference type="NCBI Taxonomy" id="394958"/>
    <lineage>
        <taxon>Bacteria</taxon>
        <taxon>Bacillati</taxon>
        <taxon>Bacillota</taxon>
        <taxon>Clostridia</taxon>
        <taxon>Eubacteriales</taxon>
        <taxon>Clostridiaceae</taxon>
        <taxon>Clostridium</taxon>
    </lineage>
</organism>
<keyword evidence="2" id="KW-1185">Reference proteome</keyword>
<dbReference type="STRING" id="394958.BGI42_13125"/>
<protein>
    <submittedName>
        <fullName evidence="1">Uncharacterized protein</fullName>
    </submittedName>
</protein>
<evidence type="ECO:0000313" key="1">
    <source>
        <dbReference type="EMBL" id="AOR24623.1"/>
    </source>
</evidence>
<dbReference type="Proteomes" id="UP000094652">
    <property type="component" value="Chromosome"/>
</dbReference>
<dbReference type="AlphaFoldDB" id="A0A1D7XMN0"/>
<accession>A0A1D7XMN0</accession>
<name>A0A1D7XMN0_9CLOT</name>
<gene>
    <name evidence="1" type="ORF">BGI42_13125</name>
</gene>
<dbReference type="OrthoDB" id="1947207at2"/>
<proteinExistence type="predicted"/>
<reference evidence="2" key="1">
    <citation type="submission" date="2016-09" db="EMBL/GenBank/DDBJ databases">
        <title>Genomics of Clostridium taeniosporum, an organism which forms endospores with ribbon-like appendages.</title>
        <authorList>
            <person name="Walker J.R."/>
        </authorList>
    </citation>
    <scope>NUCLEOTIDE SEQUENCE [LARGE SCALE GENOMIC DNA]</scope>
    <source>
        <strain evidence="2">1/k</strain>
    </source>
</reference>
<dbReference type="EMBL" id="CP017253">
    <property type="protein sequence ID" value="AOR24623.1"/>
    <property type="molecule type" value="Genomic_DNA"/>
</dbReference>
<dbReference type="RefSeq" id="WP_069680749.1">
    <property type="nucleotide sequence ID" value="NZ_CP017253.2"/>
</dbReference>
<dbReference type="KEGG" id="ctae:BGI42_13125"/>
<sequence>MRKKKRGSSLITVVIIFTILITVGTAMLSMTVGDYKMRIKESRRVQNLYAADSGLDVAYDIIVKTFDEAVQFGDFKARQLKVKDNRVGPNAELYEKAENELDSKIKSIDTDHKNHNNGTGRCKCSKRKKEAQKKFAEEVKRLTEAEFKRCFKVFLKRDSDAVSEKEYIPKSVLGQSICNNSYINMNLEEKDVSNILLNKKQFSNNKKIEFKDSNSIPKLFVCEDSKVNELNKLSKYDSISNDIKDNFNGITYNLDNNTFKVKVTSTFIDKGKSNEITKNNLRIVQAIFKVKVPNYEDVTFKESNIVINPDTTKYGQLLVGGNMKVKGNDSVNKVNLNINGDIFVQGNKEIIKNKVYDKYKGGISLNNSNVEFNGDVSTASTFLIEDNTNVNINENDKPTEKRKTGGNLYALNVYVGKVEKGKYVNEFGGNSSLNINNGSVLVDNDLALKAYNTNIKIKNFYGLNDKNISDNNKDFLKNPVRTSSSIIVNGNKNSGVEITDEAYIMGVAHIDGKKEPYQTAESISIKGNYIAYATDQNNPYNIENYYSKNIQEKDEIFTTYWNCRKELVNTGGIKLPDNKNSIHTIGAIVYRDKDNNPHIDEGSYTIDDSTKIKNKRLEYAQKVYNLNQSKSQEDISYFQNLYNNNGNNANPVENIMNLYNIPEDYDINKQKEKAKKAIFNNDSNKVIVIKSKDLNYDENDYKYYDNEDKQEKEAKDKIIIEVSSGEVLDIFIATNSRVYIEGNVHLRGNIITEDDLIIRGSGQKNIEYNQDIINKIYEENIELFNLVFSNNKNQAVEKTFLNVDYDLNKFLDNRLWKIIK</sequence>